<name>A0A5C5Y5Y4_9PLAN</name>
<dbReference type="PROSITE" id="PS51318">
    <property type="entry name" value="TAT"/>
    <property type="match status" value="1"/>
</dbReference>
<reference evidence="1 2" key="1">
    <citation type="submission" date="2019-02" db="EMBL/GenBank/DDBJ databases">
        <title>Deep-cultivation of Planctomycetes and their phenomic and genomic characterization uncovers novel biology.</title>
        <authorList>
            <person name="Wiegand S."/>
            <person name="Jogler M."/>
            <person name="Boedeker C."/>
            <person name="Pinto D."/>
            <person name="Vollmers J."/>
            <person name="Rivas-Marin E."/>
            <person name="Kohn T."/>
            <person name="Peeters S.H."/>
            <person name="Heuer A."/>
            <person name="Rast P."/>
            <person name="Oberbeckmann S."/>
            <person name="Bunk B."/>
            <person name="Jeske O."/>
            <person name="Meyerdierks A."/>
            <person name="Storesund J.E."/>
            <person name="Kallscheuer N."/>
            <person name="Luecker S."/>
            <person name="Lage O.M."/>
            <person name="Pohl T."/>
            <person name="Merkel B.J."/>
            <person name="Hornburger P."/>
            <person name="Mueller R.-W."/>
            <person name="Bruemmer F."/>
            <person name="Labrenz M."/>
            <person name="Spormann A.M."/>
            <person name="Op Den Camp H."/>
            <person name="Overmann J."/>
            <person name="Amann R."/>
            <person name="Jetten M.S.M."/>
            <person name="Mascher T."/>
            <person name="Medema M.H."/>
            <person name="Devos D.P."/>
            <person name="Kaster A.-K."/>
            <person name="Ovreas L."/>
            <person name="Rohde M."/>
            <person name="Galperin M.Y."/>
            <person name="Jogler C."/>
        </authorList>
    </citation>
    <scope>NUCLEOTIDE SEQUENCE [LARGE SCALE GENOMIC DNA]</scope>
    <source>
        <strain evidence="1 2">Pan14r</strain>
    </source>
</reference>
<dbReference type="Proteomes" id="UP000317238">
    <property type="component" value="Unassembled WGS sequence"/>
</dbReference>
<dbReference type="EMBL" id="SJPL01000001">
    <property type="protein sequence ID" value="TWT70071.1"/>
    <property type="molecule type" value="Genomic_DNA"/>
</dbReference>
<dbReference type="PANTHER" id="PTHR43737:SF1">
    <property type="entry name" value="DUF1501 DOMAIN-CONTAINING PROTEIN"/>
    <property type="match status" value="1"/>
</dbReference>
<dbReference type="InterPro" id="IPR006311">
    <property type="entry name" value="TAT_signal"/>
</dbReference>
<dbReference type="Gene3D" id="3.40.720.10">
    <property type="entry name" value="Alkaline Phosphatase, subunit A"/>
    <property type="match status" value="1"/>
</dbReference>
<evidence type="ECO:0000313" key="2">
    <source>
        <dbReference type="Proteomes" id="UP000317238"/>
    </source>
</evidence>
<organism evidence="1 2">
    <name type="scientific">Crateriforma conspicua</name>
    <dbReference type="NCBI Taxonomy" id="2527996"/>
    <lineage>
        <taxon>Bacteria</taxon>
        <taxon>Pseudomonadati</taxon>
        <taxon>Planctomycetota</taxon>
        <taxon>Planctomycetia</taxon>
        <taxon>Planctomycetales</taxon>
        <taxon>Planctomycetaceae</taxon>
        <taxon>Crateriforma</taxon>
    </lineage>
</organism>
<evidence type="ECO:0000313" key="1">
    <source>
        <dbReference type="EMBL" id="TWT70071.1"/>
    </source>
</evidence>
<gene>
    <name evidence="1" type="ORF">Pan14r_23690</name>
</gene>
<comment type="caution">
    <text evidence="1">The sequence shown here is derived from an EMBL/GenBank/DDBJ whole genome shotgun (WGS) entry which is preliminary data.</text>
</comment>
<sequence>MRCVGNPFSRRGFLAAGSIAGFGLSLPELLMRQAAAEMKHYDFIKPKAKSVIHVFLPGGMAQQESFDPKPYSPLEYRGEMGTLKTNTGEVFSNTIPKLAKRADKFSVIRSMTHGEAAHERGTHNMFTGYKPSPALQYPSFGAVVSHEYGPRNNLPPYICIPNVPNEFAGTGYLPSSYGGFALGSDPARGDFQVRDLNLSGGVDESRFVKRKEALEVVNRRFTSMTSADNVAAMSTFYERAYDLLDTPAAKEAFDINKEGDKLRDRYGRNQAGQRLLMARRLVEAGSRLVTLTYGGWDMHQSITSGFNRTMPALDQGLSALIDDLDSRGLLDETLVMVTSEFGRTPKINADAGRDHWPKVFSVMLAGGGVKGGMVYGASDSTAAEPDHSPVSPADLATTMYHLLGIVADKELMAPGDRPIEIVDGGNVISDILV</sequence>
<accession>A0A5C5Y5Y4</accession>
<proteinExistence type="predicted"/>
<keyword evidence="2" id="KW-1185">Reference proteome</keyword>
<dbReference type="PANTHER" id="PTHR43737">
    <property type="entry name" value="BLL7424 PROTEIN"/>
    <property type="match status" value="1"/>
</dbReference>
<dbReference type="InterPro" id="IPR010869">
    <property type="entry name" value="DUF1501"/>
</dbReference>
<dbReference type="InterPro" id="IPR017850">
    <property type="entry name" value="Alkaline_phosphatase_core_sf"/>
</dbReference>
<dbReference type="SUPFAM" id="SSF53649">
    <property type="entry name" value="Alkaline phosphatase-like"/>
    <property type="match status" value="1"/>
</dbReference>
<protein>
    <submittedName>
        <fullName evidence="1">Sulfatase</fullName>
    </submittedName>
</protein>
<dbReference type="RefSeq" id="WP_145305031.1">
    <property type="nucleotide sequence ID" value="NZ_CP036319.1"/>
</dbReference>
<dbReference type="AlphaFoldDB" id="A0A5C5Y5Y4"/>
<dbReference type="Pfam" id="PF07394">
    <property type="entry name" value="DUF1501"/>
    <property type="match status" value="1"/>
</dbReference>
<dbReference type="OrthoDB" id="127333at2"/>